<dbReference type="InterPro" id="IPR038725">
    <property type="entry name" value="YdaG_split_barrel_FMN-bd"/>
</dbReference>
<dbReference type="Gene3D" id="2.30.110.10">
    <property type="entry name" value="Electron Transport, Fmn-binding Protein, Chain A"/>
    <property type="match status" value="1"/>
</dbReference>
<keyword evidence="3" id="KW-1185">Reference proteome</keyword>
<gene>
    <name evidence="2" type="ORF">GCM10022212_00450</name>
</gene>
<dbReference type="InterPro" id="IPR012349">
    <property type="entry name" value="Split_barrel_FMN-bd"/>
</dbReference>
<evidence type="ECO:0000259" key="1">
    <source>
        <dbReference type="Pfam" id="PF16242"/>
    </source>
</evidence>
<sequence length="161" mass="17968">MTDWPSFYEAINEIKFTMLVTHDEAGLMQARPFTTQVAGREGAVWFFTRTDSDVVADIRRDENVLLCYADSSKNRFISSSGTATLSHDKALISELWKPAYTTFFPAGVDDPALCLLRVQIAKADIWDSDKSAMERMVTMAKAAVGIKVDKDELGEHAVLKK</sequence>
<dbReference type="Pfam" id="PF16242">
    <property type="entry name" value="Pyrid_ox_like"/>
    <property type="match status" value="1"/>
</dbReference>
<dbReference type="Proteomes" id="UP001501353">
    <property type="component" value="Unassembled WGS sequence"/>
</dbReference>
<name>A0ABP7SG81_9BURK</name>
<dbReference type="PANTHER" id="PTHR34818:SF1">
    <property type="entry name" value="PROTEIN BLI-3"/>
    <property type="match status" value="1"/>
</dbReference>
<comment type="caution">
    <text evidence="2">The sequence shown here is derived from an EMBL/GenBank/DDBJ whole genome shotgun (WGS) entry which is preliminary data.</text>
</comment>
<dbReference type="EMBL" id="BAAAZE010000001">
    <property type="protein sequence ID" value="GAA4011351.1"/>
    <property type="molecule type" value="Genomic_DNA"/>
</dbReference>
<evidence type="ECO:0000313" key="2">
    <source>
        <dbReference type="EMBL" id="GAA4011351.1"/>
    </source>
</evidence>
<evidence type="ECO:0000313" key="3">
    <source>
        <dbReference type="Proteomes" id="UP001501353"/>
    </source>
</evidence>
<dbReference type="RefSeq" id="WP_344761160.1">
    <property type="nucleotide sequence ID" value="NZ_BAAAZE010000001.1"/>
</dbReference>
<feature type="domain" description="General stress protein FMN-binding split barrel" evidence="1">
    <location>
        <begin position="7"/>
        <end position="145"/>
    </location>
</feature>
<dbReference type="PANTHER" id="PTHR34818">
    <property type="entry name" value="PROTEIN BLI-3"/>
    <property type="match status" value="1"/>
</dbReference>
<organism evidence="2 3">
    <name type="scientific">Actimicrobium antarcticum</name>
    <dbReference type="NCBI Taxonomy" id="1051899"/>
    <lineage>
        <taxon>Bacteria</taxon>
        <taxon>Pseudomonadati</taxon>
        <taxon>Pseudomonadota</taxon>
        <taxon>Betaproteobacteria</taxon>
        <taxon>Burkholderiales</taxon>
        <taxon>Oxalobacteraceae</taxon>
        <taxon>Actimicrobium</taxon>
    </lineage>
</organism>
<accession>A0ABP7SG81</accession>
<dbReference type="SUPFAM" id="SSF50475">
    <property type="entry name" value="FMN-binding split barrel"/>
    <property type="match status" value="1"/>
</dbReference>
<dbReference type="InterPro" id="IPR052917">
    <property type="entry name" value="Stress-Dev_Protein"/>
</dbReference>
<reference evidence="3" key="1">
    <citation type="journal article" date="2019" name="Int. J. Syst. Evol. Microbiol.">
        <title>The Global Catalogue of Microorganisms (GCM) 10K type strain sequencing project: providing services to taxonomists for standard genome sequencing and annotation.</title>
        <authorList>
            <consortium name="The Broad Institute Genomics Platform"/>
            <consortium name="The Broad Institute Genome Sequencing Center for Infectious Disease"/>
            <person name="Wu L."/>
            <person name="Ma J."/>
        </authorList>
    </citation>
    <scope>NUCLEOTIDE SEQUENCE [LARGE SCALE GENOMIC DNA]</scope>
    <source>
        <strain evidence="3">JCM 16673</strain>
    </source>
</reference>
<proteinExistence type="predicted"/>
<protein>
    <submittedName>
        <fullName evidence="2">Pyridoxamine 5'-phosphate oxidase family protein</fullName>
    </submittedName>
</protein>